<dbReference type="PANTHER" id="PTHR43877">
    <property type="entry name" value="AMINOALKYLPHOSPHONATE N-ACETYLTRANSFERASE-RELATED-RELATED"/>
    <property type="match status" value="1"/>
</dbReference>
<dbReference type="GO" id="GO:0016746">
    <property type="term" value="F:acyltransferase activity"/>
    <property type="evidence" value="ECO:0007669"/>
    <property type="project" value="UniProtKB-KW"/>
</dbReference>
<dbReference type="Gene3D" id="3.40.630.30">
    <property type="match status" value="1"/>
</dbReference>
<evidence type="ECO:0000259" key="3">
    <source>
        <dbReference type="PROSITE" id="PS51186"/>
    </source>
</evidence>
<comment type="caution">
    <text evidence="4">The sequence shown here is derived from an EMBL/GenBank/DDBJ whole genome shotgun (WGS) entry which is preliminary data.</text>
</comment>
<dbReference type="InterPro" id="IPR050832">
    <property type="entry name" value="Bact_Acetyltransf"/>
</dbReference>
<keyword evidence="2 4" id="KW-0012">Acyltransferase</keyword>
<evidence type="ECO:0000256" key="2">
    <source>
        <dbReference type="ARBA" id="ARBA00023315"/>
    </source>
</evidence>
<keyword evidence="1 4" id="KW-0808">Transferase</keyword>
<feature type="domain" description="N-acetyltransferase" evidence="3">
    <location>
        <begin position="9"/>
        <end position="159"/>
    </location>
</feature>
<dbReference type="CDD" id="cd04301">
    <property type="entry name" value="NAT_SF"/>
    <property type="match status" value="1"/>
</dbReference>
<evidence type="ECO:0000313" key="4">
    <source>
        <dbReference type="EMBL" id="MFD1000729.1"/>
    </source>
</evidence>
<protein>
    <submittedName>
        <fullName evidence="4">GNAT family N-acetyltransferase</fullName>
        <ecNumber evidence="4">2.3.-.-</ecNumber>
    </submittedName>
</protein>
<dbReference type="Pfam" id="PF00583">
    <property type="entry name" value="Acetyltransf_1"/>
    <property type="match status" value="1"/>
</dbReference>
<dbReference type="RefSeq" id="WP_377580184.1">
    <property type="nucleotide sequence ID" value="NZ_JBHTKA010000007.1"/>
</dbReference>
<organism evidence="4 5">
    <name type="scientific">Ohtaekwangia kribbensis</name>
    <dbReference type="NCBI Taxonomy" id="688913"/>
    <lineage>
        <taxon>Bacteria</taxon>
        <taxon>Pseudomonadati</taxon>
        <taxon>Bacteroidota</taxon>
        <taxon>Cytophagia</taxon>
        <taxon>Cytophagales</taxon>
        <taxon>Fulvivirgaceae</taxon>
        <taxon>Ohtaekwangia</taxon>
    </lineage>
</organism>
<dbReference type="PROSITE" id="PS51186">
    <property type="entry name" value="GNAT"/>
    <property type="match status" value="1"/>
</dbReference>
<reference evidence="5" key="1">
    <citation type="journal article" date="2019" name="Int. J. Syst. Evol. Microbiol.">
        <title>The Global Catalogue of Microorganisms (GCM) 10K type strain sequencing project: providing services to taxonomists for standard genome sequencing and annotation.</title>
        <authorList>
            <consortium name="The Broad Institute Genomics Platform"/>
            <consortium name="The Broad Institute Genome Sequencing Center for Infectious Disease"/>
            <person name="Wu L."/>
            <person name="Ma J."/>
        </authorList>
    </citation>
    <scope>NUCLEOTIDE SEQUENCE [LARGE SCALE GENOMIC DNA]</scope>
    <source>
        <strain evidence="5">CCUG 58938</strain>
    </source>
</reference>
<accession>A0ABW3K3C3</accession>
<dbReference type="Proteomes" id="UP001597112">
    <property type="component" value="Unassembled WGS sequence"/>
</dbReference>
<name>A0ABW3K3C3_9BACT</name>
<dbReference type="EC" id="2.3.-.-" evidence="4"/>
<proteinExistence type="predicted"/>
<evidence type="ECO:0000256" key="1">
    <source>
        <dbReference type="ARBA" id="ARBA00022679"/>
    </source>
</evidence>
<dbReference type="InterPro" id="IPR000182">
    <property type="entry name" value="GNAT_dom"/>
</dbReference>
<dbReference type="SUPFAM" id="SSF55729">
    <property type="entry name" value="Acyl-CoA N-acyltransferases (Nat)"/>
    <property type="match status" value="1"/>
</dbReference>
<dbReference type="EMBL" id="JBHTKA010000007">
    <property type="protein sequence ID" value="MFD1000729.1"/>
    <property type="molecule type" value="Genomic_DNA"/>
</dbReference>
<sequence length="159" mass="18239">MKHSELVTLRFRKAVRDDVSFIVQLLANDKLGAKREDYHNPLPEVYYTAFDKIDADANQQLIVVENDAAEIIGTLQLSFLQYLTYRGGIRVQIEAVRVREDMRGAGIGQQIFEWAIEHARKAGAHMVQLTTDKERPEAIQFYQKLGFKPSHEGMKLHLV</sequence>
<evidence type="ECO:0000313" key="5">
    <source>
        <dbReference type="Proteomes" id="UP001597112"/>
    </source>
</evidence>
<keyword evidence="5" id="KW-1185">Reference proteome</keyword>
<gene>
    <name evidence="4" type="ORF">ACFQ21_15490</name>
</gene>
<dbReference type="InterPro" id="IPR016181">
    <property type="entry name" value="Acyl_CoA_acyltransferase"/>
</dbReference>